<dbReference type="PROSITE" id="PS51462">
    <property type="entry name" value="NUDIX"/>
    <property type="match status" value="1"/>
</dbReference>
<comment type="similarity">
    <text evidence="3">Belongs to the Nudix hydrolase family. NudC subfamily.</text>
</comment>
<sequence>MSHLSSGLFGSQNIYDPYFTTNPVTRLSFLRQSNTLLHKASQHPSAKYLCLQNFNPLRSKEGSLEYLPYDAVRPIIGDPYSQSEADETKYFSSSSRKPILVFLGLDLEAKATGVDLDSYSGVPYFAIDVSRQDEAIISSLASSGSSFVPTRVELGFSYQESSIYAQARSFIDWNQRNAFCSSSGSPTLSIHGGAKIICPPTDDGVKRGSCPTRIGLHNTAFPRTDPTLIAAPVSADGKRVLLGRGKRWPTNYFSCLSGFVEPAESLESATRREVYEEAGVRVGDVQIHSSQAWPYPSTLLVGTIGQCKEASDEKITYPEQELDEAKWFEFGEVKEALDHGHAMWEDPPKGYTGIRVPGDKLMAHRTLRGVLKLFARR</sequence>
<gene>
    <name evidence="11" type="ORF">BDZ85DRAFT_268476</name>
</gene>
<evidence type="ECO:0000256" key="4">
    <source>
        <dbReference type="ARBA" id="ARBA00012381"/>
    </source>
</evidence>
<evidence type="ECO:0000256" key="7">
    <source>
        <dbReference type="ARBA" id="ARBA00022842"/>
    </source>
</evidence>
<dbReference type="Proteomes" id="UP000799538">
    <property type="component" value="Unassembled WGS sequence"/>
</dbReference>
<dbReference type="SUPFAM" id="SSF55811">
    <property type="entry name" value="Nudix"/>
    <property type="match status" value="1"/>
</dbReference>
<dbReference type="InterPro" id="IPR049734">
    <property type="entry name" value="NudC-like_C"/>
</dbReference>
<organism evidence="11 12">
    <name type="scientific">Elsinoe ampelina</name>
    <dbReference type="NCBI Taxonomy" id="302913"/>
    <lineage>
        <taxon>Eukaryota</taxon>
        <taxon>Fungi</taxon>
        <taxon>Dikarya</taxon>
        <taxon>Ascomycota</taxon>
        <taxon>Pezizomycotina</taxon>
        <taxon>Dothideomycetes</taxon>
        <taxon>Dothideomycetidae</taxon>
        <taxon>Myriangiales</taxon>
        <taxon>Elsinoaceae</taxon>
        <taxon>Elsinoe</taxon>
    </lineage>
</organism>
<dbReference type="Pfam" id="PF00293">
    <property type="entry name" value="NUDIX"/>
    <property type="match status" value="1"/>
</dbReference>
<reference evidence="12" key="1">
    <citation type="journal article" date="2020" name="Stud. Mycol.">
        <title>101 Dothideomycetes genomes: A test case for predicting lifestyles and emergence of pathogens.</title>
        <authorList>
            <person name="Haridas S."/>
            <person name="Albert R."/>
            <person name="Binder M."/>
            <person name="Bloem J."/>
            <person name="LaButti K."/>
            <person name="Salamov A."/>
            <person name="Andreopoulos B."/>
            <person name="Baker S."/>
            <person name="Barry K."/>
            <person name="Bills G."/>
            <person name="Bluhm B."/>
            <person name="Cannon C."/>
            <person name="Castanera R."/>
            <person name="Culley D."/>
            <person name="Daum C."/>
            <person name="Ezra D."/>
            <person name="Gonzalez J."/>
            <person name="Henrissat B."/>
            <person name="Kuo A."/>
            <person name="Liang C."/>
            <person name="Lipzen A."/>
            <person name="Lutzoni F."/>
            <person name="Magnuson J."/>
            <person name="Mondo S."/>
            <person name="Nolan M."/>
            <person name="Ohm R."/>
            <person name="Pangilinan J."/>
            <person name="Park H.-J."/>
            <person name="Ramirez L."/>
            <person name="Alfaro M."/>
            <person name="Sun H."/>
            <person name="Tritt A."/>
            <person name="Yoshinaga Y."/>
            <person name="Zwiers L.-H."/>
            <person name="Turgeon B."/>
            <person name="Goodwin S."/>
            <person name="Spatafora J."/>
            <person name="Crous P."/>
            <person name="Grigoriev I."/>
        </authorList>
    </citation>
    <scope>NUCLEOTIDE SEQUENCE [LARGE SCALE GENOMIC DNA]</scope>
    <source>
        <strain evidence="12">CECT 20119</strain>
    </source>
</reference>
<dbReference type="InterPro" id="IPR050241">
    <property type="entry name" value="NAD-cap_RNA_hydrolase_NudC"/>
</dbReference>
<dbReference type="InterPro" id="IPR000086">
    <property type="entry name" value="NUDIX_hydrolase_dom"/>
</dbReference>
<keyword evidence="8" id="KW-0520">NAD</keyword>
<dbReference type="PANTHER" id="PTHR42904:SF6">
    <property type="entry name" value="NAD-CAPPED RNA HYDROLASE NUDT12"/>
    <property type="match status" value="1"/>
</dbReference>
<protein>
    <recommendedName>
        <fullName evidence="4">NAD(+) diphosphatase</fullName>
        <ecNumber evidence="4">3.6.1.22</ecNumber>
    </recommendedName>
</protein>
<dbReference type="AlphaFoldDB" id="A0A6A6G139"/>
<keyword evidence="12" id="KW-1185">Reference proteome</keyword>
<dbReference type="Pfam" id="PF09296">
    <property type="entry name" value="NUDIX-like"/>
    <property type="match status" value="1"/>
</dbReference>
<dbReference type="InterPro" id="IPR015797">
    <property type="entry name" value="NUDIX_hydrolase-like_dom_sf"/>
</dbReference>
<keyword evidence="6 11" id="KW-0378">Hydrolase</keyword>
<evidence type="ECO:0000256" key="3">
    <source>
        <dbReference type="ARBA" id="ARBA00009595"/>
    </source>
</evidence>
<dbReference type="GO" id="GO:0005829">
    <property type="term" value="C:cytosol"/>
    <property type="evidence" value="ECO:0007669"/>
    <property type="project" value="TreeGrafter"/>
</dbReference>
<evidence type="ECO:0000256" key="1">
    <source>
        <dbReference type="ARBA" id="ARBA00001946"/>
    </source>
</evidence>
<keyword evidence="7" id="KW-0460">Magnesium</keyword>
<dbReference type="GO" id="GO:0035529">
    <property type="term" value="F:NADH pyrophosphatase activity"/>
    <property type="evidence" value="ECO:0007669"/>
    <property type="project" value="TreeGrafter"/>
</dbReference>
<dbReference type="InterPro" id="IPR015375">
    <property type="entry name" value="NADH_PPase-like_N"/>
</dbReference>
<dbReference type="Gene3D" id="3.90.79.20">
    <property type="match status" value="1"/>
</dbReference>
<evidence type="ECO:0000313" key="11">
    <source>
        <dbReference type="EMBL" id="KAF2219456.1"/>
    </source>
</evidence>
<dbReference type="PANTHER" id="PTHR42904">
    <property type="entry name" value="NUDIX HYDROLASE, NUDC SUBFAMILY"/>
    <property type="match status" value="1"/>
</dbReference>
<name>A0A6A6G139_9PEZI</name>
<dbReference type="OrthoDB" id="10249612at2759"/>
<feature type="domain" description="Nudix hydrolase" evidence="10">
    <location>
        <begin position="222"/>
        <end position="351"/>
    </location>
</feature>
<dbReference type="GO" id="GO:0006742">
    <property type="term" value="P:NADP+ catabolic process"/>
    <property type="evidence" value="ECO:0007669"/>
    <property type="project" value="TreeGrafter"/>
</dbReference>
<evidence type="ECO:0000256" key="8">
    <source>
        <dbReference type="ARBA" id="ARBA00023027"/>
    </source>
</evidence>
<dbReference type="GO" id="GO:0005777">
    <property type="term" value="C:peroxisome"/>
    <property type="evidence" value="ECO:0007669"/>
    <property type="project" value="TreeGrafter"/>
</dbReference>
<evidence type="ECO:0000256" key="2">
    <source>
        <dbReference type="ARBA" id="ARBA00001947"/>
    </source>
</evidence>
<evidence type="ECO:0000259" key="10">
    <source>
        <dbReference type="PROSITE" id="PS51462"/>
    </source>
</evidence>
<evidence type="ECO:0000256" key="6">
    <source>
        <dbReference type="ARBA" id="ARBA00022801"/>
    </source>
</evidence>
<evidence type="ECO:0000313" key="12">
    <source>
        <dbReference type="Proteomes" id="UP000799538"/>
    </source>
</evidence>
<dbReference type="CDD" id="cd03429">
    <property type="entry name" value="NUDIX_NADH_pyrophosphatase_Nudt13"/>
    <property type="match status" value="1"/>
</dbReference>
<dbReference type="EMBL" id="ML992516">
    <property type="protein sequence ID" value="KAF2219456.1"/>
    <property type="molecule type" value="Genomic_DNA"/>
</dbReference>
<dbReference type="EC" id="3.6.1.22" evidence="4"/>
<evidence type="ECO:0000256" key="5">
    <source>
        <dbReference type="ARBA" id="ARBA00022723"/>
    </source>
</evidence>
<comment type="catalytic activity">
    <reaction evidence="9">
        <text>a 5'-end NAD(+)-phospho-ribonucleoside in mRNA + H2O = a 5'-end phospho-adenosine-phospho-ribonucleoside in mRNA + beta-nicotinamide D-ribonucleotide + 2 H(+)</text>
        <dbReference type="Rhea" id="RHEA:60876"/>
        <dbReference type="Rhea" id="RHEA-COMP:15698"/>
        <dbReference type="Rhea" id="RHEA-COMP:15719"/>
        <dbReference type="ChEBI" id="CHEBI:14649"/>
        <dbReference type="ChEBI" id="CHEBI:15377"/>
        <dbReference type="ChEBI" id="CHEBI:15378"/>
        <dbReference type="ChEBI" id="CHEBI:144029"/>
        <dbReference type="ChEBI" id="CHEBI:144051"/>
    </reaction>
    <physiologicalReaction direction="left-to-right" evidence="9">
        <dbReference type="Rhea" id="RHEA:60877"/>
    </physiologicalReaction>
</comment>
<dbReference type="Gene3D" id="3.90.79.10">
    <property type="entry name" value="Nucleoside Triphosphate Pyrophosphohydrolase"/>
    <property type="match status" value="1"/>
</dbReference>
<comment type="cofactor">
    <cofactor evidence="1">
        <name>Mg(2+)</name>
        <dbReference type="ChEBI" id="CHEBI:18420"/>
    </cofactor>
</comment>
<proteinExistence type="inferred from homology"/>
<dbReference type="GO" id="GO:0046872">
    <property type="term" value="F:metal ion binding"/>
    <property type="evidence" value="ECO:0007669"/>
    <property type="project" value="UniProtKB-KW"/>
</dbReference>
<accession>A0A6A6G139</accession>
<evidence type="ECO:0000256" key="9">
    <source>
        <dbReference type="ARBA" id="ARBA00023679"/>
    </source>
</evidence>
<comment type="cofactor">
    <cofactor evidence="2">
        <name>Zn(2+)</name>
        <dbReference type="ChEBI" id="CHEBI:29105"/>
    </cofactor>
</comment>
<dbReference type="GO" id="GO:0019677">
    <property type="term" value="P:NAD+ catabolic process"/>
    <property type="evidence" value="ECO:0007669"/>
    <property type="project" value="TreeGrafter"/>
</dbReference>
<keyword evidence="5" id="KW-0479">Metal-binding</keyword>